<feature type="compositionally biased region" description="Low complexity" evidence="1">
    <location>
        <begin position="68"/>
        <end position="80"/>
    </location>
</feature>
<evidence type="ECO:0000256" key="1">
    <source>
        <dbReference type="SAM" id="MobiDB-lite"/>
    </source>
</evidence>
<protein>
    <recommendedName>
        <fullName evidence="4">PIN domain-containing protein</fullName>
    </recommendedName>
</protein>
<reference evidence="2 3" key="1">
    <citation type="journal article" date="2020" name="G3 (Bethesda)">
        <title>Improved Reference Genome for Cyclotella cryptica CCMP332, a Model for Cell Wall Morphogenesis, Salinity Adaptation, and Lipid Production in Diatoms (Bacillariophyta).</title>
        <authorList>
            <person name="Roberts W.R."/>
            <person name="Downey K.M."/>
            <person name="Ruck E.C."/>
            <person name="Traller J.C."/>
            <person name="Alverson A.J."/>
        </authorList>
    </citation>
    <scope>NUCLEOTIDE SEQUENCE [LARGE SCALE GENOMIC DNA]</scope>
    <source>
        <strain evidence="2 3">CCMP332</strain>
    </source>
</reference>
<evidence type="ECO:0008006" key="4">
    <source>
        <dbReference type="Google" id="ProtNLM"/>
    </source>
</evidence>
<comment type="caution">
    <text evidence="2">The sequence shown here is derived from an EMBL/GenBank/DDBJ whole genome shotgun (WGS) entry which is preliminary data.</text>
</comment>
<evidence type="ECO:0000313" key="2">
    <source>
        <dbReference type="EMBL" id="KAL3797421.1"/>
    </source>
</evidence>
<gene>
    <name evidence="2" type="ORF">HJC23_010547</name>
</gene>
<name>A0ABD3QD73_9STRA</name>
<proteinExistence type="predicted"/>
<feature type="compositionally biased region" description="Polar residues" evidence="1">
    <location>
        <begin position="15"/>
        <end position="34"/>
    </location>
</feature>
<feature type="region of interest" description="Disordered" evidence="1">
    <location>
        <begin position="1"/>
        <end position="89"/>
    </location>
</feature>
<accession>A0ABD3QD73</accession>
<organism evidence="2 3">
    <name type="scientific">Cyclotella cryptica</name>
    <dbReference type="NCBI Taxonomy" id="29204"/>
    <lineage>
        <taxon>Eukaryota</taxon>
        <taxon>Sar</taxon>
        <taxon>Stramenopiles</taxon>
        <taxon>Ochrophyta</taxon>
        <taxon>Bacillariophyta</taxon>
        <taxon>Coscinodiscophyceae</taxon>
        <taxon>Thalassiosirophycidae</taxon>
        <taxon>Stephanodiscales</taxon>
        <taxon>Stephanodiscaceae</taxon>
        <taxon>Cyclotella</taxon>
    </lineage>
</organism>
<dbReference type="Proteomes" id="UP001516023">
    <property type="component" value="Unassembled WGS sequence"/>
</dbReference>
<keyword evidence="3" id="KW-1185">Reference proteome</keyword>
<dbReference type="AlphaFoldDB" id="A0ABD3QD73"/>
<evidence type="ECO:0000313" key="3">
    <source>
        <dbReference type="Proteomes" id="UP001516023"/>
    </source>
</evidence>
<dbReference type="Gene3D" id="3.40.50.1010">
    <property type="entry name" value="5'-nuclease"/>
    <property type="match status" value="1"/>
</dbReference>
<feature type="compositionally biased region" description="Low complexity" evidence="1">
    <location>
        <begin position="52"/>
        <end position="61"/>
    </location>
</feature>
<sequence length="194" mass="21069">MSEKGFEVTHAIQRLSRQPSNFGGNNITLKSNRGPTDTDTPHHTPNPPQQSPTPTNTCPTTSSPPPHDSSTSHATAKSSKPPLNATPLRPQIRATIAGDVTELVPITIDIVDMLCRVTNGGGRLVVVDTNVLLYYMDVLEYFRKSDGDNNHNEAIHSIASAVVISQTALEECRNRSLFMYHRVTDLIHSSSTGG</sequence>
<dbReference type="EMBL" id="JABMIG020000055">
    <property type="protein sequence ID" value="KAL3797421.1"/>
    <property type="molecule type" value="Genomic_DNA"/>
</dbReference>